<dbReference type="AlphaFoldDB" id="A0A7G2D5Y9"/>
<feature type="domain" description="Glycosyltransferase subfamily 4-like N-terminal" evidence="2">
    <location>
        <begin position="18"/>
        <end position="168"/>
    </location>
</feature>
<proteinExistence type="predicted"/>
<dbReference type="InterPro" id="IPR050194">
    <property type="entry name" value="Glycosyltransferase_grp1"/>
</dbReference>
<dbReference type="KEGG" id="tcq:TIRI35C_0156"/>
<evidence type="ECO:0000313" key="3">
    <source>
        <dbReference type="EMBL" id="CAD5243310.1"/>
    </source>
</evidence>
<dbReference type="GO" id="GO:0016757">
    <property type="term" value="F:glycosyltransferase activity"/>
    <property type="evidence" value="ECO:0007669"/>
    <property type="project" value="InterPro"/>
</dbReference>
<dbReference type="SUPFAM" id="SSF53756">
    <property type="entry name" value="UDP-Glycosyltransferase/glycogen phosphorylase"/>
    <property type="match status" value="1"/>
</dbReference>
<dbReference type="GeneID" id="58917888"/>
<evidence type="ECO:0000313" key="4">
    <source>
        <dbReference type="Proteomes" id="UP000516304"/>
    </source>
</evidence>
<dbReference type="EMBL" id="LR881183">
    <property type="protein sequence ID" value="CAD5243310.1"/>
    <property type="molecule type" value="Genomic_DNA"/>
</dbReference>
<feature type="domain" description="Glycosyl transferase family 1" evidence="1">
    <location>
        <begin position="187"/>
        <end position="344"/>
    </location>
</feature>
<dbReference type="Proteomes" id="UP000516304">
    <property type="component" value="Chromosome TIRI35C"/>
</dbReference>
<name>A0A7G2D5Y9_9EURY</name>
<dbReference type="InterPro" id="IPR001296">
    <property type="entry name" value="Glyco_trans_1"/>
</dbReference>
<evidence type="ECO:0000259" key="1">
    <source>
        <dbReference type="Pfam" id="PF00534"/>
    </source>
</evidence>
<gene>
    <name evidence="3" type="ORF">TIRI35C_0156</name>
</gene>
<dbReference type="CDD" id="cd03801">
    <property type="entry name" value="GT4_PimA-like"/>
    <property type="match status" value="1"/>
</dbReference>
<accession>A0A7G2D5Y9</accession>
<sequence>MGRRRILVVSPYFYPEGGGLERYALDMARALSGENEVEVLCMTRGEGGIDNIGGIKVHRVKPGLVVSNTPLSLKFVMKVASMIQGVDLIIAHTPVPFAADVASFLAKLMGIPIRIVYHTVGLKKGAGFLDALAGLYSATLERFTLWGAEIIAVSKTVWEYLRGNGYNPRVSHPQIGLPEHASRQRGRSREKVILFVGQLGRYHRFKNLDLLIRAFSELSAEFPEWKLWVVGDGDLLDEYRQMALELGLGSRVRFFGRIDDPEELAGIYLKSGVLVLPSSFESFGMVVAEALAFGVPVIVSPHAGARILVESGKNGFVLGDLSVPVLVNVVRLMMDNPKLLRKMSVLARLGFESQPDT</sequence>
<reference evidence="3 4" key="1">
    <citation type="submission" date="2020-09" db="EMBL/GenBank/DDBJ databases">
        <authorList>
            <person name="Courtine D."/>
        </authorList>
    </citation>
    <scope>NUCLEOTIDE SEQUENCE [LARGE SCALE GENOMIC DNA]</scope>
    <source>
        <strain evidence="3 4">IRI35c</strain>
    </source>
</reference>
<dbReference type="PANTHER" id="PTHR45947:SF3">
    <property type="entry name" value="SULFOQUINOVOSYL TRANSFERASE SQD2"/>
    <property type="match status" value="1"/>
</dbReference>
<evidence type="ECO:0000259" key="2">
    <source>
        <dbReference type="Pfam" id="PF13439"/>
    </source>
</evidence>
<keyword evidence="3" id="KW-0808">Transferase</keyword>
<keyword evidence="4" id="KW-1185">Reference proteome</keyword>
<protein>
    <submittedName>
        <fullName evidence="3">Glycosyltransferase</fullName>
    </submittedName>
</protein>
<organism evidence="3 4">
    <name type="scientific">Thermococcus camini</name>
    <dbReference type="NCBI Taxonomy" id="2016373"/>
    <lineage>
        <taxon>Archaea</taxon>
        <taxon>Methanobacteriati</taxon>
        <taxon>Methanobacteriota</taxon>
        <taxon>Thermococci</taxon>
        <taxon>Thermococcales</taxon>
        <taxon>Thermococcaceae</taxon>
        <taxon>Thermococcus</taxon>
    </lineage>
</organism>
<dbReference type="Pfam" id="PF00534">
    <property type="entry name" value="Glycos_transf_1"/>
    <property type="match status" value="1"/>
</dbReference>
<dbReference type="InterPro" id="IPR028098">
    <property type="entry name" value="Glyco_trans_4-like_N"/>
</dbReference>
<dbReference type="PANTHER" id="PTHR45947">
    <property type="entry name" value="SULFOQUINOVOSYL TRANSFERASE SQD2"/>
    <property type="match status" value="1"/>
</dbReference>
<dbReference type="Pfam" id="PF13439">
    <property type="entry name" value="Glyco_transf_4"/>
    <property type="match status" value="1"/>
</dbReference>
<dbReference type="RefSeq" id="WP_188201383.1">
    <property type="nucleotide sequence ID" value="NZ_LR881183.1"/>
</dbReference>
<dbReference type="Gene3D" id="3.40.50.2000">
    <property type="entry name" value="Glycogen Phosphorylase B"/>
    <property type="match status" value="2"/>
</dbReference>